<feature type="transmembrane region" description="Helical" evidence="6">
    <location>
        <begin position="281"/>
        <end position="301"/>
    </location>
</feature>
<gene>
    <name evidence="8" type="ORF">ACFSJG_26245</name>
</gene>
<feature type="transmembrane region" description="Helical" evidence="6">
    <location>
        <begin position="418"/>
        <end position="443"/>
    </location>
</feature>
<evidence type="ECO:0000259" key="7">
    <source>
        <dbReference type="PROSITE" id="PS50850"/>
    </source>
</evidence>
<evidence type="ECO:0000256" key="6">
    <source>
        <dbReference type="SAM" id="Phobius"/>
    </source>
</evidence>
<dbReference type="CDD" id="cd17504">
    <property type="entry name" value="MFS_MMR_MDR_like"/>
    <property type="match status" value="1"/>
</dbReference>
<sequence>MSRAEVVGDGAPAASPQPVVRSAGSQRLIVAILSVTGVVVALQQTLVVPILPDFSVVLGVSSTTTSWLVTATLLTGAVATPLIGRLADMTGKRAMMLVCLAVMVAGSAVAALGQSFPTVVTGRVMQGFSIALLPVGIGLLRDLLEPGRLGGAVALMSGTMGIGSMFGMPMAGVIYTHLGWQALFWVTGVVGLVLAILIVVAVPESPVRARGRFDHAGAVLLTVALLTLLLAVSKGGQWGWSSAATMGCVALGVVALAAWVPLELRVPHPLVDLRISMLRPVLVANICAVLLGFAMFLSAYTATQELQAPVETGYGPGLSEAQAGLAMMPGGLLMLVLAPLSARMTRRHGARVTLAVGAAIIACGYVLRAVLGASVANVTVSAATISGGVALALAAMPVLITEAVPVDRTASANSVNSLLRSVGTSTASAVGAAVLAASTVTVAGVTVPTLTAFTVMYWIGAGVAVVALIVTLLPQRR</sequence>
<feature type="transmembrane region" description="Helical" evidence="6">
    <location>
        <begin position="213"/>
        <end position="232"/>
    </location>
</feature>
<name>A0ABW4PBM3_9NOCA</name>
<keyword evidence="9" id="KW-1185">Reference proteome</keyword>
<feature type="transmembrane region" description="Helical" evidence="6">
    <location>
        <begin position="238"/>
        <end position="260"/>
    </location>
</feature>
<feature type="transmembrane region" description="Helical" evidence="6">
    <location>
        <begin position="124"/>
        <end position="140"/>
    </location>
</feature>
<dbReference type="Gene3D" id="1.20.1250.20">
    <property type="entry name" value="MFS general substrate transporter like domains"/>
    <property type="match status" value="2"/>
</dbReference>
<evidence type="ECO:0000256" key="4">
    <source>
        <dbReference type="ARBA" id="ARBA00022989"/>
    </source>
</evidence>
<dbReference type="RefSeq" id="WP_378488187.1">
    <property type="nucleotide sequence ID" value="NZ_JBHUFB010000022.1"/>
</dbReference>
<dbReference type="InterPro" id="IPR011701">
    <property type="entry name" value="MFS"/>
</dbReference>
<proteinExistence type="predicted"/>
<evidence type="ECO:0000313" key="9">
    <source>
        <dbReference type="Proteomes" id="UP001597286"/>
    </source>
</evidence>
<dbReference type="PANTHER" id="PTHR42718:SF9">
    <property type="entry name" value="MAJOR FACILITATOR SUPERFAMILY MULTIDRUG TRANSPORTER MFSC"/>
    <property type="match status" value="1"/>
</dbReference>
<evidence type="ECO:0000256" key="1">
    <source>
        <dbReference type="ARBA" id="ARBA00004651"/>
    </source>
</evidence>
<evidence type="ECO:0000313" key="8">
    <source>
        <dbReference type="EMBL" id="MFD1815732.1"/>
    </source>
</evidence>
<feature type="transmembrane region" description="Helical" evidence="6">
    <location>
        <begin position="352"/>
        <end position="371"/>
    </location>
</feature>
<feature type="transmembrane region" description="Helical" evidence="6">
    <location>
        <begin position="455"/>
        <end position="473"/>
    </location>
</feature>
<reference evidence="9" key="1">
    <citation type="journal article" date="2019" name="Int. J. Syst. Evol. Microbiol.">
        <title>The Global Catalogue of Microorganisms (GCM) 10K type strain sequencing project: providing services to taxonomists for standard genome sequencing and annotation.</title>
        <authorList>
            <consortium name="The Broad Institute Genomics Platform"/>
            <consortium name="The Broad Institute Genome Sequencing Center for Infectious Disease"/>
            <person name="Wu L."/>
            <person name="Ma J."/>
        </authorList>
    </citation>
    <scope>NUCLEOTIDE SEQUENCE [LARGE SCALE GENOMIC DNA]</scope>
    <source>
        <strain evidence="9">DT72</strain>
    </source>
</reference>
<feature type="transmembrane region" description="Helical" evidence="6">
    <location>
        <begin position="321"/>
        <end position="340"/>
    </location>
</feature>
<feature type="domain" description="Major facilitator superfamily (MFS) profile" evidence="7">
    <location>
        <begin position="29"/>
        <end position="477"/>
    </location>
</feature>
<dbReference type="InterPro" id="IPR020846">
    <property type="entry name" value="MFS_dom"/>
</dbReference>
<dbReference type="SUPFAM" id="SSF103473">
    <property type="entry name" value="MFS general substrate transporter"/>
    <property type="match status" value="1"/>
</dbReference>
<dbReference type="Pfam" id="PF07690">
    <property type="entry name" value="MFS_1"/>
    <property type="match status" value="1"/>
</dbReference>
<feature type="transmembrane region" description="Helical" evidence="6">
    <location>
        <begin position="152"/>
        <end position="176"/>
    </location>
</feature>
<accession>A0ABW4PBM3</accession>
<evidence type="ECO:0000256" key="5">
    <source>
        <dbReference type="ARBA" id="ARBA00023136"/>
    </source>
</evidence>
<evidence type="ECO:0000256" key="2">
    <source>
        <dbReference type="ARBA" id="ARBA00022448"/>
    </source>
</evidence>
<dbReference type="PANTHER" id="PTHR42718">
    <property type="entry name" value="MAJOR FACILITATOR SUPERFAMILY MULTIDRUG TRANSPORTER MFSC"/>
    <property type="match status" value="1"/>
</dbReference>
<dbReference type="InterPro" id="IPR036259">
    <property type="entry name" value="MFS_trans_sf"/>
</dbReference>
<feature type="transmembrane region" description="Helical" evidence="6">
    <location>
        <begin position="67"/>
        <end position="87"/>
    </location>
</feature>
<dbReference type="PROSITE" id="PS50850">
    <property type="entry name" value="MFS"/>
    <property type="match status" value="1"/>
</dbReference>
<keyword evidence="2" id="KW-0813">Transport</keyword>
<feature type="transmembrane region" description="Helical" evidence="6">
    <location>
        <begin position="383"/>
        <end position="406"/>
    </location>
</feature>
<dbReference type="Proteomes" id="UP001597286">
    <property type="component" value="Unassembled WGS sequence"/>
</dbReference>
<evidence type="ECO:0000256" key="3">
    <source>
        <dbReference type="ARBA" id="ARBA00022692"/>
    </source>
</evidence>
<feature type="transmembrane region" description="Helical" evidence="6">
    <location>
        <begin position="28"/>
        <end position="47"/>
    </location>
</feature>
<comment type="subcellular location">
    <subcellularLocation>
        <location evidence="1">Cell membrane</location>
        <topology evidence="1">Multi-pass membrane protein</topology>
    </subcellularLocation>
</comment>
<feature type="transmembrane region" description="Helical" evidence="6">
    <location>
        <begin position="94"/>
        <end position="112"/>
    </location>
</feature>
<feature type="transmembrane region" description="Helical" evidence="6">
    <location>
        <begin position="182"/>
        <end position="201"/>
    </location>
</feature>
<comment type="caution">
    <text evidence="8">The sequence shown here is derived from an EMBL/GenBank/DDBJ whole genome shotgun (WGS) entry which is preliminary data.</text>
</comment>
<protein>
    <submittedName>
        <fullName evidence="8">MFS transporter</fullName>
    </submittedName>
</protein>
<dbReference type="EMBL" id="JBHUFB010000022">
    <property type="protein sequence ID" value="MFD1815732.1"/>
    <property type="molecule type" value="Genomic_DNA"/>
</dbReference>
<organism evidence="8 9">
    <name type="scientific">Rhodococcus gannanensis</name>
    <dbReference type="NCBI Taxonomy" id="1960308"/>
    <lineage>
        <taxon>Bacteria</taxon>
        <taxon>Bacillati</taxon>
        <taxon>Actinomycetota</taxon>
        <taxon>Actinomycetes</taxon>
        <taxon>Mycobacteriales</taxon>
        <taxon>Nocardiaceae</taxon>
        <taxon>Rhodococcus</taxon>
    </lineage>
</organism>
<keyword evidence="4 6" id="KW-1133">Transmembrane helix</keyword>
<keyword evidence="5 6" id="KW-0472">Membrane</keyword>
<keyword evidence="3 6" id="KW-0812">Transmembrane</keyword>